<dbReference type="Gene3D" id="1.10.760.10">
    <property type="entry name" value="Cytochrome c-like domain"/>
    <property type="match status" value="1"/>
</dbReference>
<dbReference type="GO" id="GO:0009055">
    <property type="term" value="F:electron transfer activity"/>
    <property type="evidence" value="ECO:0007669"/>
    <property type="project" value="InterPro"/>
</dbReference>
<organism evidence="9 10">
    <name type="scientific">Edwardsiella tarda (strain FL6-60)</name>
    <dbReference type="NCBI Taxonomy" id="718251"/>
    <lineage>
        <taxon>Bacteria</taxon>
        <taxon>Pseudomonadati</taxon>
        <taxon>Pseudomonadota</taxon>
        <taxon>Gammaproteobacteria</taxon>
        <taxon>Enterobacterales</taxon>
        <taxon>Hafniaceae</taxon>
        <taxon>Edwardsiella</taxon>
    </lineage>
</organism>
<evidence type="ECO:0000259" key="8">
    <source>
        <dbReference type="PROSITE" id="PS51007"/>
    </source>
</evidence>
<dbReference type="InterPro" id="IPR008168">
    <property type="entry name" value="Cyt_C_IC"/>
</dbReference>
<evidence type="ECO:0000256" key="4">
    <source>
        <dbReference type="ARBA" id="ARBA00022982"/>
    </source>
</evidence>
<keyword evidence="10" id="KW-1185">Reference proteome</keyword>
<keyword evidence="5 6" id="KW-0408">Iron</keyword>
<gene>
    <name evidence="9" type="ordered locus">ETAF_0703</name>
</gene>
<evidence type="ECO:0000256" key="7">
    <source>
        <dbReference type="SAM" id="SignalP"/>
    </source>
</evidence>
<sequence>MKRGVMGILALALALPLAAQAGGDAAAGRQKSASCASCHGVQGQGLAPIYPPLAGLSAQRLVEAMQGYKAGTRHGGQAGIMSAYVARLSEQDMKDLAAYYASLTPPAAP</sequence>
<evidence type="ECO:0000313" key="9">
    <source>
        <dbReference type="EMBL" id="ADM40825.1"/>
    </source>
</evidence>
<dbReference type="KEGG" id="etd:ETAF_0703"/>
<keyword evidence="4" id="KW-0249">Electron transport</keyword>
<reference evidence="10" key="1">
    <citation type="submission" date="2010-08" db="EMBL/GenBank/DDBJ databases">
        <title>Genome comparisons of Edwardsiella bacteria analysed using deep sequencing technology.</title>
        <authorList>
            <person name="van Soest J.J."/>
            <person name="Henkel C.V."/>
            <person name="Jansen H.J."/>
            <person name="van den Hondel C.A.M.J.J."/>
            <person name="Bloemberg G.V."/>
            <person name="Meijer A.H."/>
            <person name="Spaink H.P."/>
        </authorList>
    </citation>
    <scope>NUCLEOTIDE SEQUENCE [LARGE SCALE GENOMIC DNA]</scope>
    <source>
        <strain evidence="10">FL6-60</strain>
    </source>
</reference>
<evidence type="ECO:0000313" key="10">
    <source>
        <dbReference type="Proteomes" id="UP000002230"/>
    </source>
</evidence>
<dbReference type="AlphaFoldDB" id="A0A0H3DQI6"/>
<keyword evidence="3 6" id="KW-0479">Metal-binding</keyword>
<reference evidence="9 10" key="2">
    <citation type="journal article" date="2011" name="BMC Immunol.">
        <title>Comparison of static immersion and intravenous injection systems for exposure of zebrafish embryos to the natural pathogen Edwardsiella tarda.</title>
        <authorList>
            <person name="van Soest J.J."/>
            <person name="Stockhammer O.W."/>
            <person name="Ordas A."/>
            <person name="Bloemberg G.V."/>
            <person name="Spaink H.P."/>
            <person name="Meijer A.H."/>
        </authorList>
    </citation>
    <scope>NUCLEOTIDE SEQUENCE [LARGE SCALE GENOMIC DNA]</scope>
    <source>
        <strain evidence="9 10">FL6-60</strain>
    </source>
</reference>
<accession>A0A0H3DQI6</accession>
<evidence type="ECO:0000256" key="6">
    <source>
        <dbReference type="PROSITE-ProRule" id="PRU00433"/>
    </source>
</evidence>
<dbReference type="InterPro" id="IPR009056">
    <property type="entry name" value="Cyt_c-like_dom"/>
</dbReference>
<dbReference type="GO" id="GO:0005506">
    <property type="term" value="F:iron ion binding"/>
    <property type="evidence" value="ECO:0007669"/>
    <property type="project" value="InterPro"/>
</dbReference>
<dbReference type="InterPro" id="IPR036909">
    <property type="entry name" value="Cyt_c-like_dom_sf"/>
</dbReference>
<dbReference type="PANTHER" id="PTHR33751">
    <property type="entry name" value="CBB3-TYPE CYTOCHROME C OXIDASE SUBUNIT FIXP"/>
    <property type="match status" value="1"/>
</dbReference>
<dbReference type="HOGENOM" id="CLU_128253_1_1_6"/>
<evidence type="ECO:0000256" key="3">
    <source>
        <dbReference type="ARBA" id="ARBA00022723"/>
    </source>
</evidence>
<feature type="signal peptide" evidence="7">
    <location>
        <begin position="1"/>
        <end position="21"/>
    </location>
</feature>
<dbReference type="PRINTS" id="PR00605">
    <property type="entry name" value="CYTCHROMECIC"/>
</dbReference>
<keyword evidence="1" id="KW-0813">Transport</keyword>
<evidence type="ECO:0000256" key="2">
    <source>
        <dbReference type="ARBA" id="ARBA00022617"/>
    </source>
</evidence>
<feature type="domain" description="Cytochrome c" evidence="8">
    <location>
        <begin position="23"/>
        <end position="104"/>
    </location>
</feature>
<keyword evidence="2 6" id="KW-0349">Heme</keyword>
<dbReference type="PROSITE" id="PS51007">
    <property type="entry name" value="CYTC"/>
    <property type="match status" value="1"/>
</dbReference>
<evidence type="ECO:0000256" key="1">
    <source>
        <dbReference type="ARBA" id="ARBA00022448"/>
    </source>
</evidence>
<name>A0A0H3DQI6_EDWTF</name>
<feature type="chain" id="PRO_5002607858" evidence="7">
    <location>
        <begin position="22"/>
        <end position="109"/>
    </location>
</feature>
<proteinExistence type="predicted"/>
<dbReference type="PATRIC" id="fig|718251.5.peg.718"/>
<dbReference type="PANTHER" id="PTHR33751:SF9">
    <property type="entry name" value="CYTOCHROME C4"/>
    <property type="match status" value="1"/>
</dbReference>
<dbReference type="Pfam" id="PF00034">
    <property type="entry name" value="Cytochrom_C"/>
    <property type="match status" value="1"/>
</dbReference>
<dbReference type="GO" id="GO:0020037">
    <property type="term" value="F:heme binding"/>
    <property type="evidence" value="ECO:0007669"/>
    <property type="project" value="InterPro"/>
</dbReference>
<protein>
    <submittedName>
        <fullName evidence="9">Cytochrome c-552</fullName>
    </submittedName>
</protein>
<dbReference type="InterPro" id="IPR050597">
    <property type="entry name" value="Cytochrome_c_Oxidase_Subunit"/>
</dbReference>
<dbReference type="SUPFAM" id="SSF46626">
    <property type="entry name" value="Cytochrome c"/>
    <property type="match status" value="1"/>
</dbReference>
<dbReference type="EMBL" id="CP002154">
    <property type="protein sequence ID" value="ADM40825.1"/>
    <property type="molecule type" value="Genomic_DNA"/>
</dbReference>
<keyword evidence="7" id="KW-0732">Signal</keyword>
<dbReference type="Proteomes" id="UP000002230">
    <property type="component" value="Chromosome"/>
</dbReference>
<evidence type="ECO:0000256" key="5">
    <source>
        <dbReference type="ARBA" id="ARBA00023004"/>
    </source>
</evidence>